<reference evidence="3 4" key="1">
    <citation type="submission" date="2019-10" db="EMBL/GenBank/DDBJ databases">
        <title>Genome sequence of Luteimicrobium xylanilyticum HY-24.</title>
        <authorList>
            <person name="Kim D.Y."/>
            <person name="Park H.-Y."/>
        </authorList>
    </citation>
    <scope>NUCLEOTIDE SEQUENCE [LARGE SCALE GENOMIC DNA]</scope>
    <source>
        <strain evidence="3 4">HY-24</strain>
    </source>
</reference>
<dbReference type="EMBL" id="CP045529">
    <property type="protein sequence ID" value="QFU99092.1"/>
    <property type="molecule type" value="Genomic_DNA"/>
</dbReference>
<protein>
    <recommendedName>
        <fullName evidence="5">CDP-glycerol glycerophosphotransferase</fullName>
    </recommendedName>
</protein>
<feature type="transmembrane region" description="Helical" evidence="2">
    <location>
        <begin position="82"/>
        <end position="100"/>
    </location>
</feature>
<dbReference type="KEGG" id="lxl:KDY119_02618"/>
<gene>
    <name evidence="3" type="ORF">KDY119_02618</name>
</gene>
<dbReference type="Gene3D" id="3.40.50.12580">
    <property type="match status" value="1"/>
</dbReference>
<feature type="transmembrane region" description="Helical" evidence="2">
    <location>
        <begin position="57"/>
        <end position="75"/>
    </location>
</feature>
<feature type="region of interest" description="Disordered" evidence="1">
    <location>
        <begin position="550"/>
        <end position="577"/>
    </location>
</feature>
<dbReference type="GO" id="GO:0016020">
    <property type="term" value="C:membrane"/>
    <property type="evidence" value="ECO:0007669"/>
    <property type="project" value="InterPro"/>
</dbReference>
<dbReference type="OrthoDB" id="7806295at2"/>
<dbReference type="AlphaFoldDB" id="A0A5P9QDC8"/>
<name>A0A5P9QDC8_9MICO</name>
<evidence type="ECO:0008006" key="5">
    <source>
        <dbReference type="Google" id="ProtNLM"/>
    </source>
</evidence>
<evidence type="ECO:0000313" key="4">
    <source>
        <dbReference type="Proteomes" id="UP000326702"/>
    </source>
</evidence>
<dbReference type="InterPro" id="IPR043148">
    <property type="entry name" value="TagF_C"/>
</dbReference>
<feature type="transmembrane region" description="Helical" evidence="2">
    <location>
        <begin position="149"/>
        <end position="174"/>
    </location>
</feature>
<dbReference type="InterPro" id="IPR007554">
    <property type="entry name" value="Glycerophosphate_synth"/>
</dbReference>
<accession>A0A5P9QDC8</accession>
<keyword evidence="2" id="KW-0472">Membrane</keyword>
<dbReference type="GO" id="GO:0047355">
    <property type="term" value="F:CDP-glycerol glycerophosphotransferase activity"/>
    <property type="evidence" value="ECO:0007669"/>
    <property type="project" value="InterPro"/>
</dbReference>
<keyword evidence="2" id="KW-0812">Transmembrane</keyword>
<dbReference type="Proteomes" id="UP000326702">
    <property type="component" value="Chromosome"/>
</dbReference>
<keyword evidence="2" id="KW-1133">Transmembrane helix</keyword>
<evidence type="ECO:0000256" key="1">
    <source>
        <dbReference type="SAM" id="MobiDB-lite"/>
    </source>
</evidence>
<evidence type="ECO:0000256" key="2">
    <source>
        <dbReference type="SAM" id="Phobius"/>
    </source>
</evidence>
<proteinExistence type="predicted"/>
<feature type="compositionally biased region" description="Acidic residues" evidence="1">
    <location>
        <begin position="566"/>
        <end position="577"/>
    </location>
</feature>
<sequence length="577" mass="60941">MHKQLRSTVLTVLAVVALLLAAVGAPLWVAVALTLVALVGVGLAMRKPLLARGTSALGAYSPSRSIAAAAVVVCIGRTDLDLLSALTACAAVIALVGISFEAPAGRLWRAGTRTVANLPGADLSPRSTRPGGTVVGTSLTVLGLSAVGVYVPAAGVVALVLALALAAAAAVWTLDALRRRPLLRPAIAKALEDYAAPVMVYVTGPRGTEYQVGVWLDQLAELDEKAVLVVRETALANKIAAMTTIPVVAAPTLADLEAVQASSFRVALYVNNGAKNGHNVRYADLTHVQLLHGDSDKPSSYNPVTAMFDRVFVAGQAGVDRYASHGVSIAAEKFVIVGRPQVAGIEPAAALPEVRTVLYAPTWTGFNQDNNFGSLDPYGPEIVRALLGHSWNVVFRPHPYSLKDARSLAAIAEIHRLLAADSATSGRGHIYGDRASADMSIVECFNVSDALVSDVSSVPADYLYSAKPFVITQVDDGALESFAEEFPLVRAAYVARLREVGSLDRALDGLEHDVLREQRDLTRIYYLGDIPRETYAETFRTAVTDLVRATPASRSRHASGGPDTESPGEADIESDDE</sequence>
<organism evidence="3 4">
    <name type="scientific">Luteimicrobium xylanilyticum</name>
    <dbReference type="NCBI Taxonomy" id="1133546"/>
    <lineage>
        <taxon>Bacteria</taxon>
        <taxon>Bacillati</taxon>
        <taxon>Actinomycetota</taxon>
        <taxon>Actinomycetes</taxon>
        <taxon>Micrococcales</taxon>
        <taxon>Luteimicrobium</taxon>
    </lineage>
</organism>
<dbReference type="RefSeq" id="WP_051136198.1">
    <property type="nucleotide sequence ID" value="NZ_BAABIH010000008.1"/>
</dbReference>
<evidence type="ECO:0000313" key="3">
    <source>
        <dbReference type="EMBL" id="QFU99092.1"/>
    </source>
</evidence>
<keyword evidence="4" id="KW-1185">Reference proteome</keyword>
<dbReference type="Pfam" id="PF04464">
    <property type="entry name" value="Glyphos_transf"/>
    <property type="match status" value="1"/>
</dbReference>
<feature type="transmembrane region" description="Helical" evidence="2">
    <location>
        <begin position="12"/>
        <end position="45"/>
    </location>
</feature>